<evidence type="ECO:0000256" key="3">
    <source>
        <dbReference type="ARBA" id="ARBA00023277"/>
    </source>
</evidence>
<dbReference type="GO" id="GO:0030246">
    <property type="term" value="F:carbohydrate binding"/>
    <property type="evidence" value="ECO:0007669"/>
    <property type="project" value="InterPro"/>
</dbReference>
<dbReference type="InterPro" id="IPR014718">
    <property type="entry name" value="GH-type_carb-bd"/>
</dbReference>
<dbReference type="VEuPathDB" id="FungiDB:BO70DRAFT_357226"/>
<evidence type="ECO:0000313" key="6">
    <source>
        <dbReference type="Proteomes" id="UP000247233"/>
    </source>
</evidence>
<comment type="caution">
    <text evidence="5">The sequence shown here is derived from an EMBL/GenBank/DDBJ whole genome shotgun (WGS) entry which is preliminary data.</text>
</comment>
<evidence type="ECO:0000256" key="4">
    <source>
        <dbReference type="SAM" id="Phobius"/>
    </source>
</evidence>
<keyword evidence="4" id="KW-0812">Transmembrane</keyword>
<dbReference type="GO" id="GO:0004034">
    <property type="term" value="F:aldose 1-epimerase activity"/>
    <property type="evidence" value="ECO:0007669"/>
    <property type="project" value="TreeGrafter"/>
</dbReference>
<dbReference type="PANTHER" id="PTHR10091">
    <property type="entry name" value="ALDOSE-1-EPIMERASE"/>
    <property type="match status" value="1"/>
</dbReference>
<dbReference type="GO" id="GO:0006006">
    <property type="term" value="P:glucose metabolic process"/>
    <property type="evidence" value="ECO:0007669"/>
    <property type="project" value="TreeGrafter"/>
</dbReference>
<accession>A0A317X681</accession>
<dbReference type="InterPro" id="IPR011013">
    <property type="entry name" value="Gal_mutarotase_sf_dom"/>
</dbReference>
<dbReference type="OrthoDB" id="274691at2759"/>
<protein>
    <submittedName>
        <fullName evidence="5">Galactose mutarotase-like protein</fullName>
    </submittedName>
</protein>
<keyword evidence="4" id="KW-1133">Transmembrane helix</keyword>
<evidence type="ECO:0000256" key="2">
    <source>
        <dbReference type="ARBA" id="ARBA00023235"/>
    </source>
</evidence>
<proteinExistence type="inferred from homology"/>
<dbReference type="AlphaFoldDB" id="A0A317X681"/>
<dbReference type="GeneID" id="37064221"/>
<dbReference type="PANTHER" id="PTHR10091:SF6">
    <property type="entry name" value="1-EPIMERASE, PUTATIVE (AFU_ORTHOLOGUE AFUA_3G13240)-RELATED"/>
    <property type="match status" value="1"/>
</dbReference>
<dbReference type="InterPro" id="IPR047215">
    <property type="entry name" value="Galactose_mutarotase-like"/>
</dbReference>
<dbReference type="InterPro" id="IPR008183">
    <property type="entry name" value="Aldose_1/G6P_1-epimerase"/>
</dbReference>
<dbReference type="CDD" id="cd09019">
    <property type="entry name" value="galactose_mutarotase_like"/>
    <property type="match status" value="1"/>
</dbReference>
<dbReference type="Gene3D" id="2.70.98.10">
    <property type="match status" value="1"/>
</dbReference>
<organism evidence="5 6">
    <name type="scientific">Aspergillus heteromorphus CBS 117.55</name>
    <dbReference type="NCBI Taxonomy" id="1448321"/>
    <lineage>
        <taxon>Eukaryota</taxon>
        <taxon>Fungi</taxon>
        <taxon>Dikarya</taxon>
        <taxon>Ascomycota</taxon>
        <taxon>Pezizomycotina</taxon>
        <taxon>Eurotiomycetes</taxon>
        <taxon>Eurotiomycetidae</taxon>
        <taxon>Eurotiales</taxon>
        <taxon>Aspergillaceae</taxon>
        <taxon>Aspergillus</taxon>
        <taxon>Aspergillus subgen. Circumdati</taxon>
    </lineage>
</organism>
<keyword evidence="3" id="KW-0119">Carbohydrate metabolism</keyword>
<keyword evidence="2" id="KW-0413">Isomerase</keyword>
<keyword evidence="6" id="KW-1185">Reference proteome</keyword>
<evidence type="ECO:0000256" key="1">
    <source>
        <dbReference type="ARBA" id="ARBA00006206"/>
    </source>
</evidence>
<dbReference type="FunFam" id="2.70.98.10:FF:000014">
    <property type="entry name" value="Aldose 1-epimerase, putative"/>
    <property type="match status" value="1"/>
</dbReference>
<dbReference type="Pfam" id="PF01263">
    <property type="entry name" value="Aldose_epim"/>
    <property type="match status" value="1"/>
</dbReference>
<comment type="similarity">
    <text evidence="1">Belongs to the aldose epimerase family.</text>
</comment>
<dbReference type="SUPFAM" id="SSF74650">
    <property type="entry name" value="Galactose mutarotase-like"/>
    <property type="match status" value="1"/>
</dbReference>
<dbReference type="EMBL" id="MSFL01000001">
    <property type="protein sequence ID" value="PWY92080.1"/>
    <property type="molecule type" value="Genomic_DNA"/>
</dbReference>
<dbReference type="Proteomes" id="UP000247233">
    <property type="component" value="Unassembled WGS sequence"/>
</dbReference>
<dbReference type="RefSeq" id="XP_025403819.1">
    <property type="nucleotide sequence ID" value="XM_025541984.1"/>
</dbReference>
<gene>
    <name evidence="5" type="ORF">BO70DRAFT_357226</name>
</gene>
<sequence>MGRSPRSGQGLPQFLGCFRSLLLPARITPRVLFVYCLIFLATIIFIGIRMHFRTTLSSVLYGMPALSQIASVSAAATADPFRLYTISAENITAKLIPYGARLTSLLVPDRDGNLQDVVVGYDDPKQYLIDTETNHTYFGAVVGRYANRIKNGTFDIGTSVYHIPENENGGEDTLHGGWVGYDQRNWTVTSYTNSSITFSFVDRGLEGFPGDVVTHATFSVQTETTTENPRGLPQLTTKLVSLALTETTPIMLANHIYWNLNAFKDETVLNDTWLQLPLSRRFIGSNGILIPNGTILDVSAYDGATDFTTGKLVGEDIESADGLCGTDCTGYDTCFIVDRPPQYAARNSIVPIVHMNSSTTGISLDVATNQQALQIYSCNGQNGTIPVKQSQIKRNQEEGIDGAEYVNKYGCIVIETEGWIDAINQPQWGQLSDQIYSPETGPAVNWATYQFGTI</sequence>
<evidence type="ECO:0000313" key="5">
    <source>
        <dbReference type="EMBL" id="PWY92080.1"/>
    </source>
</evidence>
<dbReference type="GO" id="GO:0033499">
    <property type="term" value="P:galactose catabolic process via UDP-galactose, Leloir pathway"/>
    <property type="evidence" value="ECO:0007669"/>
    <property type="project" value="TreeGrafter"/>
</dbReference>
<reference evidence="5 6" key="1">
    <citation type="submission" date="2016-12" db="EMBL/GenBank/DDBJ databases">
        <title>The genomes of Aspergillus section Nigri reveals drivers in fungal speciation.</title>
        <authorList>
            <consortium name="DOE Joint Genome Institute"/>
            <person name="Vesth T.C."/>
            <person name="Nybo J."/>
            <person name="Theobald S."/>
            <person name="Brandl J."/>
            <person name="Frisvad J.C."/>
            <person name="Nielsen K.F."/>
            <person name="Lyhne E.K."/>
            <person name="Kogle M.E."/>
            <person name="Kuo A."/>
            <person name="Riley R."/>
            <person name="Clum A."/>
            <person name="Nolan M."/>
            <person name="Lipzen A."/>
            <person name="Salamov A."/>
            <person name="Henrissat B."/>
            <person name="Wiebenga A."/>
            <person name="De Vries R.P."/>
            <person name="Grigoriev I.V."/>
            <person name="Mortensen U.H."/>
            <person name="Andersen M.R."/>
            <person name="Baker S.E."/>
        </authorList>
    </citation>
    <scope>NUCLEOTIDE SEQUENCE [LARGE SCALE GENOMIC DNA]</scope>
    <source>
        <strain evidence="5 6">CBS 117.55</strain>
    </source>
</reference>
<name>A0A317X681_9EURO</name>
<keyword evidence="4" id="KW-0472">Membrane</keyword>
<feature type="transmembrane region" description="Helical" evidence="4">
    <location>
        <begin position="32"/>
        <end position="52"/>
    </location>
</feature>
<dbReference type="STRING" id="1448321.A0A317X681"/>